<reference evidence="1" key="1">
    <citation type="submission" date="2020-01" db="EMBL/GenBank/DDBJ databases">
        <authorList>
            <consortium name="DOE Joint Genome Institute"/>
            <person name="Haridas S."/>
            <person name="Albert R."/>
            <person name="Binder M."/>
            <person name="Bloem J."/>
            <person name="Labutti K."/>
            <person name="Salamov A."/>
            <person name="Andreopoulos B."/>
            <person name="Baker S.E."/>
            <person name="Barry K."/>
            <person name="Bills G."/>
            <person name="Bluhm B.H."/>
            <person name="Cannon C."/>
            <person name="Castanera R."/>
            <person name="Culley D.E."/>
            <person name="Daum C."/>
            <person name="Ezra D."/>
            <person name="Gonzalez J.B."/>
            <person name="Henrissat B."/>
            <person name="Kuo A."/>
            <person name="Liang C."/>
            <person name="Lipzen A."/>
            <person name="Lutzoni F."/>
            <person name="Magnuson J."/>
            <person name="Mondo S."/>
            <person name="Nolan M."/>
            <person name="Ohm R."/>
            <person name="Pangilinan J."/>
            <person name="Park H.-J."/>
            <person name="Ramirez L."/>
            <person name="Alfaro M."/>
            <person name="Sun H."/>
            <person name="Tritt A."/>
            <person name="Yoshinaga Y."/>
            <person name="Zwiers L.-H."/>
            <person name="Turgeon B.G."/>
            <person name="Goodwin S.B."/>
            <person name="Spatafora J.W."/>
            <person name="Crous P.W."/>
            <person name="Grigoriev I.V."/>
        </authorList>
    </citation>
    <scope>NUCLEOTIDE SEQUENCE</scope>
    <source>
        <strain evidence="1">P77</strain>
    </source>
</reference>
<dbReference type="Proteomes" id="UP000800040">
    <property type="component" value="Unassembled WGS sequence"/>
</dbReference>
<dbReference type="InterPro" id="IPR025363">
    <property type="entry name" value="DUF4267"/>
</dbReference>
<sequence length="131" mass="14114">MFQHFTPRHIPPLLLSTAITIGSFTPFTRDPEYALRLFGFADPIAGNRAAWPLVKVMSARVSTIGTALWVMYLGGHVEAMDILFASMGWMALVDGVVCAKDGKPGSTSFRAASTGVVALWGLLGMTSGKYF</sequence>
<keyword evidence="2" id="KW-1185">Reference proteome</keyword>
<name>A0A6A5KBF9_9PLEO</name>
<accession>A0A6A5KBF9</accession>
<dbReference type="OrthoDB" id="2989864at2759"/>
<dbReference type="Pfam" id="PF14087">
    <property type="entry name" value="DUF4267"/>
    <property type="match status" value="1"/>
</dbReference>
<dbReference type="EMBL" id="ML975315">
    <property type="protein sequence ID" value="KAF1833630.1"/>
    <property type="molecule type" value="Genomic_DNA"/>
</dbReference>
<evidence type="ECO:0000313" key="1">
    <source>
        <dbReference type="EMBL" id="KAF1833630.1"/>
    </source>
</evidence>
<gene>
    <name evidence="1" type="ORF">BDW02DRAFT_374516</name>
</gene>
<protein>
    <recommendedName>
        <fullName evidence="3">Integral membrane protein</fullName>
    </recommendedName>
</protein>
<evidence type="ECO:0000313" key="2">
    <source>
        <dbReference type="Proteomes" id="UP000800040"/>
    </source>
</evidence>
<evidence type="ECO:0008006" key="3">
    <source>
        <dbReference type="Google" id="ProtNLM"/>
    </source>
</evidence>
<organism evidence="1 2">
    <name type="scientific">Decorospora gaudefroyi</name>
    <dbReference type="NCBI Taxonomy" id="184978"/>
    <lineage>
        <taxon>Eukaryota</taxon>
        <taxon>Fungi</taxon>
        <taxon>Dikarya</taxon>
        <taxon>Ascomycota</taxon>
        <taxon>Pezizomycotina</taxon>
        <taxon>Dothideomycetes</taxon>
        <taxon>Pleosporomycetidae</taxon>
        <taxon>Pleosporales</taxon>
        <taxon>Pleosporineae</taxon>
        <taxon>Pleosporaceae</taxon>
        <taxon>Decorospora</taxon>
    </lineage>
</organism>
<dbReference type="AlphaFoldDB" id="A0A6A5KBF9"/>
<proteinExistence type="predicted"/>